<reference evidence="12" key="1">
    <citation type="submission" date="2020-10" db="EMBL/GenBank/DDBJ databases">
        <authorList>
            <person name="Gilroy R."/>
        </authorList>
    </citation>
    <scope>NUCLEOTIDE SEQUENCE</scope>
    <source>
        <strain evidence="12">18911</strain>
    </source>
</reference>
<dbReference type="AlphaFoldDB" id="A0A9D1SHZ1"/>
<comment type="pathway">
    <text evidence="2 8">Metabolic intermediate biosynthesis; chorismate biosynthesis; chorismate from D-erythrose 4-phosphate and phosphoenolpyruvate: step 3/7.</text>
</comment>
<feature type="binding site" evidence="8 10">
    <location>
        <position position="111"/>
    </location>
    <ligand>
        <name>substrate</name>
    </ligand>
</feature>
<evidence type="ECO:0000256" key="4">
    <source>
        <dbReference type="ARBA" id="ARBA00011193"/>
    </source>
</evidence>
<sequence length="143" mass="15858">MKKVLVVNGANLNMLGIREPDLYGRADYGALKKFIQEEAAFLGMQVEIVQSNYEGEIVGFIQKALGVFDGIVINAGGYTHTSVVILDALKAVGLPTVEVHLTDIYSREEFRRFSYISLYAEKTIAGKGFNGYKEALEYLNEVI</sequence>
<feature type="site" description="Transition state stabilizer" evidence="8 11">
    <location>
        <position position="18"/>
    </location>
</feature>
<feature type="binding site" evidence="8 10">
    <location>
        <position position="80"/>
    </location>
    <ligand>
        <name>substrate</name>
    </ligand>
</feature>
<gene>
    <name evidence="8" type="primary">aroQ</name>
    <name evidence="12" type="ORF">IAB05_02975</name>
</gene>
<dbReference type="PANTHER" id="PTHR21272">
    <property type="entry name" value="CATABOLIC 3-DEHYDROQUINASE"/>
    <property type="match status" value="1"/>
</dbReference>
<feature type="active site" description="Proton acceptor" evidence="8 9">
    <location>
        <position position="23"/>
    </location>
</feature>
<dbReference type="PANTHER" id="PTHR21272:SF3">
    <property type="entry name" value="CATABOLIC 3-DEHYDROQUINASE"/>
    <property type="match status" value="1"/>
</dbReference>
<evidence type="ECO:0000256" key="10">
    <source>
        <dbReference type="PIRSR" id="PIRSR001399-2"/>
    </source>
</evidence>
<feature type="active site" description="Proton donor" evidence="8 9">
    <location>
        <position position="100"/>
    </location>
</feature>
<dbReference type="Gene3D" id="3.40.50.9100">
    <property type="entry name" value="Dehydroquinase, class II"/>
    <property type="match status" value="1"/>
</dbReference>
<dbReference type="Proteomes" id="UP000824094">
    <property type="component" value="Unassembled WGS sequence"/>
</dbReference>
<evidence type="ECO:0000256" key="9">
    <source>
        <dbReference type="PIRSR" id="PIRSR001399-1"/>
    </source>
</evidence>
<comment type="function">
    <text evidence="8">Catalyzes a trans-dehydration via an enolate intermediate.</text>
</comment>
<dbReference type="InterPro" id="IPR001874">
    <property type="entry name" value="DHquinase_II"/>
</dbReference>
<evidence type="ECO:0000256" key="2">
    <source>
        <dbReference type="ARBA" id="ARBA00004902"/>
    </source>
</evidence>
<evidence type="ECO:0000313" key="13">
    <source>
        <dbReference type="Proteomes" id="UP000824094"/>
    </source>
</evidence>
<dbReference type="GO" id="GO:0009423">
    <property type="term" value="P:chorismate biosynthetic process"/>
    <property type="evidence" value="ECO:0007669"/>
    <property type="project" value="UniProtKB-UniRule"/>
</dbReference>
<evidence type="ECO:0000256" key="7">
    <source>
        <dbReference type="ARBA" id="ARBA00023239"/>
    </source>
</evidence>
<dbReference type="NCBIfam" id="NF003807">
    <property type="entry name" value="PRK05395.1-4"/>
    <property type="match status" value="1"/>
</dbReference>
<dbReference type="HAMAP" id="MF_00169">
    <property type="entry name" value="AroQ"/>
    <property type="match status" value="1"/>
</dbReference>
<proteinExistence type="inferred from homology"/>
<keyword evidence="7 8" id="KW-0456">Lyase</keyword>
<evidence type="ECO:0000256" key="5">
    <source>
        <dbReference type="ARBA" id="ARBA00012060"/>
    </source>
</evidence>
<comment type="subunit">
    <text evidence="4 8">Homododecamer.</text>
</comment>
<dbReference type="InterPro" id="IPR036441">
    <property type="entry name" value="DHquinase_II_sf"/>
</dbReference>
<feature type="binding site" evidence="8 10">
    <location>
        <position position="87"/>
    </location>
    <ligand>
        <name>substrate</name>
    </ligand>
</feature>
<dbReference type="NCBIfam" id="NF003805">
    <property type="entry name" value="PRK05395.1-2"/>
    <property type="match status" value="1"/>
</dbReference>
<evidence type="ECO:0000256" key="6">
    <source>
        <dbReference type="ARBA" id="ARBA00023141"/>
    </source>
</evidence>
<dbReference type="SUPFAM" id="SSF52304">
    <property type="entry name" value="Type II 3-dehydroquinate dehydratase"/>
    <property type="match status" value="1"/>
</dbReference>
<feature type="binding site" evidence="8 10">
    <location>
        <begin position="101"/>
        <end position="102"/>
    </location>
    <ligand>
        <name>substrate</name>
    </ligand>
</feature>
<evidence type="ECO:0000313" key="12">
    <source>
        <dbReference type="EMBL" id="HIU60338.1"/>
    </source>
</evidence>
<dbReference type="GO" id="GO:0019631">
    <property type="term" value="P:quinate catabolic process"/>
    <property type="evidence" value="ECO:0007669"/>
    <property type="project" value="TreeGrafter"/>
</dbReference>
<dbReference type="GO" id="GO:0008652">
    <property type="term" value="P:amino acid biosynthetic process"/>
    <property type="evidence" value="ECO:0007669"/>
    <property type="project" value="UniProtKB-KW"/>
</dbReference>
<dbReference type="PIRSF" id="PIRSF001399">
    <property type="entry name" value="DHquinase_II"/>
    <property type="match status" value="1"/>
</dbReference>
<dbReference type="GO" id="GO:0009073">
    <property type="term" value="P:aromatic amino acid family biosynthetic process"/>
    <property type="evidence" value="ECO:0007669"/>
    <property type="project" value="UniProtKB-KW"/>
</dbReference>
<comment type="similarity">
    <text evidence="3 8">Belongs to the type-II 3-dehydroquinase family.</text>
</comment>
<evidence type="ECO:0000256" key="8">
    <source>
        <dbReference type="HAMAP-Rule" id="MF_00169"/>
    </source>
</evidence>
<accession>A0A9D1SHZ1</accession>
<dbReference type="EC" id="4.2.1.10" evidence="5 8"/>
<feature type="binding site" evidence="8 10">
    <location>
        <position position="74"/>
    </location>
    <ligand>
        <name>substrate</name>
    </ligand>
</feature>
<evidence type="ECO:0000256" key="11">
    <source>
        <dbReference type="PIRSR" id="PIRSR001399-3"/>
    </source>
</evidence>
<keyword evidence="8" id="KW-0028">Amino-acid biosynthesis</keyword>
<dbReference type="Pfam" id="PF01220">
    <property type="entry name" value="DHquinase_II"/>
    <property type="match status" value="1"/>
</dbReference>
<evidence type="ECO:0000256" key="3">
    <source>
        <dbReference type="ARBA" id="ARBA00011037"/>
    </source>
</evidence>
<dbReference type="CDD" id="cd00466">
    <property type="entry name" value="DHQase_II"/>
    <property type="match status" value="1"/>
</dbReference>
<comment type="caution">
    <text evidence="12">The sequence shown here is derived from an EMBL/GenBank/DDBJ whole genome shotgun (WGS) entry which is preliminary data.</text>
</comment>
<dbReference type="GO" id="GO:0003855">
    <property type="term" value="F:3-dehydroquinate dehydratase activity"/>
    <property type="evidence" value="ECO:0007669"/>
    <property type="project" value="UniProtKB-UniRule"/>
</dbReference>
<dbReference type="EMBL" id="DVNF01000085">
    <property type="protein sequence ID" value="HIU60338.1"/>
    <property type="molecule type" value="Genomic_DNA"/>
</dbReference>
<name>A0A9D1SHZ1_9FIRM</name>
<organism evidence="12 13">
    <name type="scientific">Candidatus Stercoripulliclostridium merdigallinarum</name>
    <dbReference type="NCBI Taxonomy" id="2840951"/>
    <lineage>
        <taxon>Bacteria</taxon>
        <taxon>Bacillati</taxon>
        <taxon>Bacillota</taxon>
        <taxon>Clostridia</taxon>
        <taxon>Eubacteriales</taxon>
        <taxon>Candidatus Stercoripulliclostridium</taxon>
    </lineage>
</organism>
<reference evidence="12" key="2">
    <citation type="journal article" date="2021" name="PeerJ">
        <title>Extensive microbial diversity within the chicken gut microbiome revealed by metagenomics and culture.</title>
        <authorList>
            <person name="Gilroy R."/>
            <person name="Ravi A."/>
            <person name="Getino M."/>
            <person name="Pursley I."/>
            <person name="Horton D.L."/>
            <person name="Alikhan N.F."/>
            <person name="Baker D."/>
            <person name="Gharbi K."/>
            <person name="Hall N."/>
            <person name="Watson M."/>
            <person name="Adriaenssens E.M."/>
            <person name="Foster-Nyarko E."/>
            <person name="Jarju S."/>
            <person name="Secka A."/>
            <person name="Antonio M."/>
            <person name="Oren A."/>
            <person name="Chaudhuri R.R."/>
            <person name="La Ragione R."/>
            <person name="Hildebrand F."/>
            <person name="Pallen M.J."/>
        </authorList>
    </citation>
    <scope>NUCLEOTIDE SEQUENCE</scope>
    <source>
        <strain evidence="12">18911</strain>
    </source>
</reference>
<keyword evidence="6 8" id="KW-0057">Aromatic amino acid biosynthesis</keyword>
<comment type="catalytic activity">
    <reaction evidence="1 8">
        <text>3-dehydroquinate = 3-dehydroshikimate + H2O</text>
        <dbReference type="Rhea" id="RHEA:21096"/>
        <dbReference type="ChEBI" id="CHEBI:15377"/>
        <dbReference type="ChEBI" id="CHEBI:16630"/>
        <dbReference type="ChEBI" id="CHEBI:32364"/>
        <dbReference type="EC" id="4.2.1.10"/>
    </reaction>
</comment>
<protein>
    <recommendedName>
        <fullName evidence="5 8">3-dehydroquinate dehydratase</fullName>
        <shortName evidence="8">3-dehydroquinase</shortName>
        <ecNumber evidence="5 8">4.2.1.10</ecNumber>
    </recommendedName>
    <alternativeName>
        <fullName evidence="8">Type II DHQase</fullName>
    </alternativeName>
</protein>
<evidence type="ECO:0000256" key="1">
    <source>
        <dbReference type="ARBA" id="ARBA00001864"/>
    </source>
</evidence>